<keyword evidence="2" id="KW-0315">Glutamine amidotransferase</keyword>
<dbReference type="PANTHER" id="PTHR11236">
    <property type="entry name" value="AMINOBENZOATE/ANTHRANILATE SYNTHASE"/>
    <property type="match status" value="1"/>
</dbReference>
<dbReference type="PRINTS" id="PR00096">
    <property type="entry name" value="GATASE"/>
</dbReference>
<dbReference type="InterPro" id="IPR017926">
    <property type="entry name" value="GATASE"/>
</dbReference>
<proteinExistence type="predicted"/>
<sequence length="623" mass="66852">MTGADEKDDLLAGVLGPEPPAFALLHRPETTGPDAVEVLLGEVTAVRTLADIPVPEAGAGARHDVLALVPYRQITERGFACVDDGAPLLTMAVTAQDTAAVGDVLDRLPDLPTPMTGADFDQTDDDYAEVVRRVVAEEIGRGEGANFVVMRSFAAGITGFTVRHAMSLFRRLLRDESGVYWTFLVHTGDRTFVGATPERHVSVSGGTAVMNPISGTYRYPDAGPTLRGVLEFLDDDKETDELYMVLDEELKMMARICDGGGRVSGPYLKQMARLAHTEYLIEGKTTRDPRETLRETLFAPTVTGSPLENAARAISRHETRGRGYYSGVVALIGRDAAGAHVMDSAILIRTADIDADGRLRIGTGATLVRHSDPVAEAAETRAKVSGLLAALQAGEQGDLAGHPKVRAALGRRNERIAGFWLAGAAPGPAPWLRGRRVLIIDAEDAFTAMLAHQLRSLGLRVTLCRFDEAPGLDGYDLVVLGPGPGDPRDRAHPRIAAMDAVAARLLARRQPLLAVCLSHQILSLRLGLPLVRLDVPNQGVQREITLFGARELTGFYNTFAAHCDEGKIECAGVGMVEVSRDPRTGEVHALRGPGFASMQFHAESVLTPDGLRITADLLTELLG</sequence>
<dbReference type="Pfam" id="PF00425">
    <property type="entry name" value="Chorismate_bind"/>
    <property type="match status" value="1"/>
</dbReference>
<dbReference type="RefSeq" id="WP_306661463.1">
    <property type="nucleotide sequence ID" value="NZ_BMMX01000001.1"/>
</dbReference>
<dbReference type="SUPFAM" id="SSF56322">
    <property type="entry name" value="ADC synthase"/>
    <property type="match status" value="1"/>
</dbReference>
<dbReference type="PRINTS" id="PR00099">
    <property type="entry name" value="CPSGATASE"/>
</dbReference>
<dbReference type="Pfam" id="PF00117">
    <property type="entry name" value="GATase"/>
    <property type="match status" value="1"/>
</dbReference>
<dbReference type="PROSITE" id="PS51273">
    <property type="entry name" value="GATASE_TYPE_1"/>
    <property type="match status" value="1"/>
</dbReference>
<evidence type="ECO:0000256" key="1">
    <source>
        <dbReference type="ARBA" id="ARBA00012266"/>
    </source>
</evidence>
<dbReference type="Gene3D" id="3.40.50.880">
    <property type="match status" value="1"/>
</dbReference>
<dbReference type="CDD" id="cd01743">
    <property type="entry name" value="GATase1_Anthranilate_Synthase"/>
    <property type="match status" value="1"/>
</dbReference>
<organism evidence="7 8">
    <name type="scientific">Mangrovihabitans endophyticus</name>
    <dbReference type="NCBI Taxonomy" id="1751298"/>
    <lineage>
        <taxon>Bacteria</taxon>
        <taxon>Bacillati</taxon>
        <taxon>Actinomycetota</taxon>
        <taxon>Actinomycetes</taxon>
        <taxon>Micromonosporales</taxon>
        <taxon>Micromonosporaceae</taxon>
        <taxon>Mangrovihabitans</taxon>
    </lineage>
</organism>
<evidence type="ECO:0000256" key="4">
    <source>
        <dbReference type="ARBA" id="ARBA00047683"/>
    </source>
</evidence>
<comment type="catalytic activity">
    <reaction evidence="4">
        <text>chorismate + L-glutamine = anthranilate + pyruvate + L-glutamate + H(+)</text>
        <dbReference type="Rhea" id="RHEA:21732"/>
        <dbReference type="ChEBI" id="CHEBI:15361"/>
        <dbReference type="ChEBI" id="CHEBI:15378"/>
        <dbReference type="ChEBI" id="CHEBI:16567"/>
        <dbReference type="ChEBI" id="CHEBI:29748"/>
        <dbReference type="ChEBI" id="CHEBI:29985"/>
        <dbReference type="ChEBI" id="CHEBI:58359"/>
        <dbReference type="EC" id="4.1.3.27"/>
    </reaction>
</comment>
<dbReference type="SUPFAM" id="SSF52317">
    <property type="entry name" value="Class I glutamine amidotransferase-like"/>
    <property type="match status" value="1"/>
</dbReference>
<dbReference type="InterPro" id="IPR015890">
    <property type="entry name" value="Chorismate_C"/>
</dbReference>
<gene>
    <name evidence="7" type="primary">phzE1</name>
    <name evidence="7" type="ORF">GCM10012284_05060</name>
</gene>
<dbReference type="Proteomes" id="UP000656042">
    <property type="component" value="Unassembled WGS sequence"/>
</dbReference>
<dbReference type="InterPro" id="IPR006221">
    <property type="entry name" value="TrpG/PapA_dom"/>
</dbReference>
<dbReference type="PRINTS" id="PR00097">
    <property type="entry name" value="ANTSNTHASEII"/>
</dbReference>
<dbReference type="InterPro" id="IPR019999">
    <property type="entry name" value="Anth_synth_I-like"/>
</dbReference>
<dbReference type="GO" id="GO:0004049">
    <property type="term" value="F:anthranilate synthase activity"/>
    <property type="evidence" value="ECO:0007669"/>
    <property type="project" value="UniProtKB-EC"/>
</dbReference>
<dbReference type="GO" id="GO:0000162">
    <property type="term" value="P:L-tryptophan biosynthetic process"/>
    <property type="evidence" value="ECO:0007669"/>
    <property type="project" value="TreeGrafter"/>
</dbReference>
<dbReference type="InterPro" id="IPR029062">
    <property type="entry name" value="Class_I_gatase-like"/>
</dbReference>
<dbReference type="Gene3D" id="3.60.120.10">
    <property type="entry name" value="Anthranilate synthase"/>
    <property type="match status" value="1"/>
</dbReference>
<dbReference type="EC" id="4.1.3.27" evidence="1"/>
<feature type="domain" description="Glutamine amidotransferase" evidence="5">
    <location>
        <begin position="438"/>
        <end position="618"/>
    </location>
</feature>
<evidence type="ECO:0000256" key="3">
    <source>
        <dbReference type="ARBA" id="ARBA00023239"/>
    </source>
</evidence>
<reference evidence="7" key="2">
    <citation type="submission" date="2020-09" db="EMBL/GenBank/DDBJ databases">
        <authorList>
            <person name="Sun Q."/>
            <person name="Zhou Y."/>
        </authorList>
    </citation>
    <scope>NUCLEOTIDE SEQUENCE</scope>
    <source>
        <strain evidence="7">CGMCC 4.7299</strain>
    </source>
</reference>
<dbReference type="EMBL" id="BMMX01000001">
    <property type="protein sequence ID" value="GGK74062.1"/>
    <property type="molecule type" value="Genomic_DNA"/>
</dbReference>
<evidence type="ECO:0000259" key="5">
    <source>
        <dbReference type="Pfam" id="PF00117"/>
    </source>
</evidence>
<name>A0A8J3FKP8_9ACTN</name>
<dbReference type="InterPro" id="IPR005801">
    <property type="entry name" value="ADC_synthase"/>
</dbReference>
<dbReference type="AlphaFoldDB" id="A0A8J3FKP8"/>
<dbReference type="PANTHER" id="PTHR11236:SF49">
    <property type="entry name" value="ANTHRANILATE SYNTHASE COMPONENT 1"/>
    <property type="match status" value="1"/>
</dbReference>
<evidence type="ECO:0000313" key="7">
    <source>
        <dbReference type="EMBL" id="GGK74062.1"/>
    </source>
</evidence>
<evidence type="ECO:0000256" key="2">
    <source>
        <dbReference type="ARBA" id="ARBA00022962"/>
    </source>
</evidence>
<evidence type="ECO:0000313" key="8">
    <source>
        <dbReference type="Proteomes" id="UP000656042"/>
    </source>
</evidence>
<feature type="domain" description="Chorismate-utilising enzyme C-terminal" evidence="6">
    <location>
        <begin position="125"/>
        <end position="383"/>
    </location>
</feature>
<evidence type="ECO:0000259" key="6">
    <source>
        <dbReference type="Pfam" id="PF00425"/>
    </source>
</evidence>
<protein>
    <recommendedName>
        <fullName evidence="1">anthranilate synthase</fullName>
        <ecNumber evidence="1">4.1.3.27</ecNumber>
    </recommendedName>
</protein>
<comment type="caution">
    <text evidence="7">The sequence shown here is derived from an EMBL/GenBank/DDBJ whole genome shotgun (WGS) entry which is preliminary data.</text>
</comment>
<accession>A0A8J3FKP8</accession>
<keyword evidence="3" id="KW-0456">Lyase</keyword>
<reference evidence="7" key="1">
    <citation type="journal article" date="2014" name="Int. J. Syst. Evol. Microbiol.">
        <title>Complete genome sequence of Corynebacterium casei LMG S-19264T (=DSM 44701T), isolated from a smear-ripened cheese.</title>
        <authorList>
            <consortium name="US DOE Joint Genome Institute (JGI-PGF)"/>
            <person name="Walter F."/>
            <person name="Albersmeier A."/>
            <person name="Kalinowski J."/>
            <person name="Ruckert C."/>
        </authorList>
    </citation>
    <scope>NUCLEOTIDE SEQUENCE</scope>
    <source>
        <strain evidence="7">CGMCC 4.7299</strain>
    </source>
</reference>
<keyword evidence="8" id="KW-1185">Reference proteome</keyword>